<evidence type="ECO:0000313" key="1">
    <source>
        <dbReference type="EMBL" id="GAF68112.1"/>
    </source>
</evidence>
<gene>
    <name evidence="1" type="ORF">S01H1_07269</name>
</gene>
<dbReference type="EMBL" id="BARS01003752">
    <property type="protein sequence ID" value="GAF68112.1"/>
    <property type="molecule type" value="Genomic_DNA"/>
</dbReference>
<reference evidence="1" key="1">
    <citation type="journal article" date="2014" name="Front. Microbiol.">
        <title>High frequency of phylogenetically diverse reductive dehalogenase-homologous genes in deep subseafloor sedimentary metagenomes.</title>
        <authorList>
            <person name="Kawai M."/>
            <person name="Futagami T."/>
            <person name="Toyoda A."/>
            <person name="Takaki Y."/>
            <person name="Nishi S."/>
            <person name="Hori S."/>
            <person name="Arai W."/>
            <person name="Tsubouchi T."/>
            <person name="Morono Y."/>
            <person name="Uchiyama I."/>
            <person name="Ito T."/>
            <person name="Fujiyama A."/>
            <person name="Inagaki F."/>
            <person name="Takami H."/>
        </authorList>
    </citation>
    <scope>NUCLEOTIDE SEQUENCE</scope>
    <source>
        <strain evidence="1">Expedition CK06-06</strain>
    </source>
</reference>
<feature type="non-terminal residue" evidence="1">
    <location>
        <position position="1"/>
    </location>
</feature>
<comment type="caution">
    <text evidence="1">The sequence shown here is derived from an EMBL/GenBank/DDBJ whole genome shotgun (WGS) entry which is preliminary data.</text>
</comment>
<name>X0RWK2_9ZZZZ</name>
<dbReference type="AlphaFoldDB" id="X0RWK2"/>
<organism evidence="1">
    <name type="scientific">marine sediment metagenome</name>
    <dbReference type="NCBI Taxonomy" id="412755"/>
    <lineage>
        <taxon>unclassified sequences</taxon>
        <taxon>metagenomes</taxon>
        <taxon>ecological metagenomes</taxon>
    </lineage>
</organism>
<accession>X0RWK2</accession>
<proteinExistence type="predicted"/>
<sequence>KKLLLIILLTCLSVTAFAQSGVFMNKERNGEGITLFNWTNLYQEQTVTFYFYTYGSHNEQRWFFGSDPWDGKTSTGTLYITTGLNYPEGIPSDEPFEEDVVIVGTPVPVGTYTLISDPDGGYQMWVEEPEVGPKIDVKDYLYDRAWYFTYPLIQIK</sequence>
<protein>
    <submittedName>
        <fullName evidence="1">Uncharacterized protein</fullName>
    </submittedName>
</protein>